<proteinExistence type="predicted"/>
<dbReference type="GeneID" id="108991031"/>
<name>A0A2I4EMU8_JUGRE</name>
<keyword evidence="1" id="KW-1185">Reference proteome</keyword>
<reference evidence="2" key="1">
    <citation type="submission" date="2025-08" db="UniProtKB">
        <authorList>
            <consortium name="RefSeq"/>
        </authorList>
    </citation>
    <scope>IDENTIFICATION</scope>
    <source>
        <tissue evidence="2">Leaves</tissue>
    </source>
</reference>
<accession>A0A2I4EMU8</accession>
<dbReference type="RefSeq" id="XP_018820718.1">
    <property type="nucleotide sequence ID" value="XM_018965173.1"/>
</dbReference>
<dbReference type="Proteomes" id="UP000235220">
    <property type="component" value="Chromosome 6"/>
</dbReference>
<protein>
    <submittedName>
        <fullName evidence="2">Uncharacterized protein LOC108991031</fullName>
    </submittedName>
</protein>
<gene>
    <name evidence="2" type="primary">LOC108991031</name>
</gene>
<dbReference type="Gramene" id="Jr06_12950_p1">
    <property type="protein sequence ID" value="cds.Jr06_12950_p1"/>
    <property type="gene ID" value="Jr06_12950"/>
</dbReference>
<dbReference type="AlphaFoldDB" id="A0A2I4EMU8"/>
<dbReference type="KEGG" id="jre:108991031"/>
<dbReference type="OrthoDB" id="1938430at2759"/>
<evidence type="ECO:0000313" key="2">
    <source>
        <dbReference type="RefSeq" id="XP_018820718.1"/>
    </source>
</evidence>
<sequence>MDSLIEVWRRLWRLNVSGNVKTFSWKTLNECLPTRKNLFIRKIWEVETVEHVLWGYSAAFDVWLEFPASIQKWHGSEKDFMVLWDSLCKRVSTDELDWVTATMRDLWMRRNRFFFEQTLTNPSLLIQGAKRSLEMFKLAQEGTKLAVHPQGVVRDRIRWKAATNYRLKLNCDATMDSDFTMYQQEGSL</sequence>
<organism evidence="1 2">
    <name type="scientific">Juglans regia</name>
    <name type="common">English walnut</name>
    <dbReference type="NCBI Taxonomy" id="51240"/>
    <lineage>
        <taxon>Eukaryota</taxon>
        <taxon>Viridiplantae</taxon>
        <taxon>Streptophyta</taxon>
        <taxon>Embryophyta</taxon>
        <taxon>Tracheophyta</taxon>
        <taxon>Spermatophyta</taxon>
        <taxon>Magnoliopsida</taxon>
        <taxon>eudicotyledons</taxon>
        <taxon>Gunneridae</taxon>
        <taxon>Pentapetalae</taxon>
        <taxon>rosids</taxon>
        <taxon>fabids</taxon>
        <taxon>Fagales</taxon>
        <taxon>Juglandaceae</taxon>
        <taxon>Juglans</taxon>
    </lineage>
</organism>
<evidence type="ECO:0000313" key="1">
    <source>
        <dbReference type="Proteomes" id="UP000235220"/>
    </source>
</evidence>